<sequence precursor="true">MKIFLKIALLGAIFALLIGANVFAETKSVTLKDPIIGDGKVKNYEITLVAKASPIPSPNYKKLSTSTASTEKYEVYIEGNANSLIRGVQVFSYDMKSIKLEFYDQGYLVDQQDIETDGGLLSERYSMPTHSNTVVIKVKPFKDGVNAVFKLQEIRYMIDTKETANSTISYTAIKEFINDKEMLSFRKVFGGGSITSLVGDEQYNRATGGVLFVASHSNGDKIYTDTPNNDVELASLYDNESGTDWILQKSCYAVNLRSALDWRNYFTSNLNHFIKGVFGVSGSYNSLNWSKDYINFAKKRALLSVTMNENAKKFNEHCTKPADNIDRINHDTLAYTTVLINEKNIFDSMFEITSSNSDPSRYRLYRFQRSYGTYTITPESLGLVNVEYALNSTTNKYIVTYSFTKNNRLLNIQLEKASLEAGNNPSEIEENEKKYLANYLNNLDIKAFDELMRKSQGQDGYGFRMMDVIPEINELKKEGTEYYNPGAYKQWILHWLTLYEGLNTVDKQIASVPLVESIKCDALGYPEVEYAVISLQNGSYKFETTDGVTIKWNRGQYFKDHPIRNGVPLK</sequence>
<feature type="signal peptide" evidence="1">
    <location>
        <begin position="1"/>
        <end position="24"/>
    </location>
</feature>
<reference evidence="3" key="1">
    <citation type="submission" date="2015-07" db="EMBL/GenBank/DDBJ databases">
        <title>Near-Complete Genome Sequence of the Cellulolytic Bacterium Bacteroides (Pseudobacteroides) cellulosolvens ATCC 35603.</title>
        <authorList>
            <person name="Dassa B."/>
            <person name="Utturkar S.M."/>
            <person name="Klingeman D.M."/>
            <person name="Hurt R.A."/>
            <person name="Keller M."/>
            <person name="Xu J."/>
            <person name="Reddy Y.H.K."/>
            <person name="Borovok I."/>
            <person name="Grinberg I.R."/>
            <person name="Lamed R."/>
            <person name="Zhivin O."/>
            <person name="Bayer E.A."/>
            <person name="Brown S.D."/>
        </authorList>
    </citation>
    <scope>NUCLEOTIDE SEQUENCE [LARGE SCALE GENOMIC DNA]</scope>
    <source>
        <strain evidence="3">DSM 2933</strain>
    </source>
</reference>
<gene>
    <name evidence="2" type="ORF">Bccel_2478</name>
</gene>
<comment type="caution">
    <text evidence="2">The sequence shown here is derived from an EMBL/GenBank/DDBJ whole genome shotgun (WGS) entry which is preliminary data.</text>
</comment>
<evidence type="ECO:0008006" key="4">
    <source>
        <dbReference type="Google" id="ProtNLM"/>
    </source>
</evidence>
<protein>
    <recommendedName>
        <fullName evidence="4">Cellulosome anchoring protein cohesin region</fullName>
    </recommendedName>
</protein>
<evidence type="ECO:0000313" key="2">
    <source>
        <dbReference type="EMBL" id="KNY27210.1"/>
    </source>
</evidence>
<keyword evidence="1" id="KW-0732">Signal</keyword>
<organism evidence="2 3">
    <name type="scientific">Pseudobacteroides cellulosolvens ATCC 35603 = DSM 2933</name>
    <dbReference type="NCBI Taxonomy" id="398512"/>
    <lineage>
        <taxon>Bacteria</taxon>
        <taxon>Bacillati</taxon>
        <taxon>Bacillota</taxon>
        <taxon>Clostridia</taxon>
        <taxon>Eubacteriales</taxon>
        <taxon>Oscillospiraceae</taxon>
        <taxon>Pseudobacteroides</taxon>
    </lineage>
</organism>
<dbReference type="RefSeq" id="WP_036944513.1">
    <property type="nucleotide sequence ID" value="NZ_JQKC01000029.1"/>
</dbReference>
<accession>A0A0L6JNA9</accession>
<proteinExistence type="predicted"/>
<evidence type="ECO:0000256" key="1">
    <source>
        <dbReference type="SAM" id="SignalP"/>
    </source>
</evidence>
<dbReference type="AlphaFoldDB" id="A0A0L6JNA9"/>
<feature type="chain" id="PRO_5005565999" description="Cellulosome anchoring protein cohesin region" evidence="1">
    <location>
        <begin position="25"/>
        <end position="570"/>
    </location>
</feature>
<dbReference type="Proteomes" id="UP000036923">
    <property type="component" value="Unassembled WGS sequence"/>
</dbReference>
<evidence type="ECO:0000313" key="3">
    <source>
        <dbReference type="Proteomes" id="UP000036923"/>
    </source>
</evidence>
<keyword evidence="3" id="KW-1185">Reference proteome</keyword>
<dbReference type="EMBL" id="LGTC01000001">
    <property type="protein sequence ID" value="KNY27210.1"/>
    <property type="molecule type" value="Genomic_DNA"/>
</dbReference>
<name>A0A0L6JNA9_9FIRM</name>